<name>A0ABW2CGL9_9ACTN</name>
<keyword evidence="3" id="KW-1185">Reference proteome</keyword>
<gene>
    <name evidence="2" type="ORF">ACFQKB_08715</name>
</gene>
<feature type="compositionally biased region" description="Gly residues" evidence="1">
    <location>
        <begin position="360"/>
        <end position="383"/>
    </location>
</feature>
<sequence length="393" mass="38848">MAGGAAAVAVAVAVAVGFAVAGDGGGRKAGGRAAPLPSAWARQAGQAVAAGPGYRFEGTLPADGRPVRAALRVTKEGSASGTLTAAGGLRADVVAVDGRTYIKAGPAFWRAYGGESARPEAYADRWAKAPASMPGLDVPDVLGSEAIAKLLVKAASRPPVENVAGVRAYRVKTPDADYLVTASAPYRLLAVQSAGPGDPTFTAAPLAAPGPLLAEIRARVAKLGGAADPALRFAPGKLSFVNCEQNLNGCTVSVPATLTSPDGAVPAGARAALRATVTSKGRRLGACTGSGPVPSNRELVLRCTVKGHAWRSWMRQALDAPGAHPYGAQARVLGEAVDPADVPALLARIDRERGASAAGAGPGAGPGGGPGASPQSGRGGGAGATPPASRPPG</sequence>
<dbReference type="EMBL" id="JBHSXS010000003">
    <property type="protein sequence ID" value="MFC6879848.1"/>
    <property type="molecule type" value="Genomic_DNA"/>
</dbReference>
<proteinExistence type="predicted"/>
<evidence type="ECO:0000256" key="1">
    <source>
        <dbReference type="SAM" id="MobiDB-lite"/>
    </source>
</evidence>
<dbReference type="RefSeq" id="WP_378043990.1">
    <property type="nucleotide sequence ID" value="NZ_JBHSXE010000001.1"/>
</dbReference>
<organism evidence="2 3">
    <name type="scientific">Actinomadura yumaensis</name>
    <dbReference type="NCBI Taxonomy" id="111807"/>
    <lineage>
        <taxon>Bacteria</taxon>
        <taxon>Bacillati</taxon>
        <taxon>Actinomycetota</taxon>
        <taxon>Actinomycetes</taxon>
        <taxon>Streptosporangiales</taxon>
        <taxon>Thermomonosporaceae</taxon>
        <taxon>Actinomadura</taxon>
    </lineage>
</organism>
<feature type="region of interest" description="Disordered" evidence="1">
    <location>
        <begin position="353"/>
        <end position="393"/>
    </location>
</feature>
<reference evidence="3" key="1">
    <citation type="journal article" date="2019" name="Int. J. Syst. Evol. Microbiol.">
        <title>The Global Catalogue of Microorganisms (GCM) 10K type strain sequencing project: providing services to taxonomists for standard genome sequencing and annotation.</title>
        <authorList>
            <consortium name="The Broad Institute Genomics Platform"/>
            <consortium name="The Broad Institute Genome Sequencing Center for Infectious Disease"/>
            <person name="Wu L."/>
            <person name="Ma J."/>
        </authorList>
    </citation>
    <scope>NUCLEOTIDE SEQUENCE [LARGE SCALE GENOMIC DNA]</scope>
    <source>
        <strain evidence="3">JCM 3369</strain>
    </source>
</reference>
<dbReference type="Proteomes" id="UP001596380">
    <property type="component" value="Unassembled WGS sequence"/>
</dbReference>
<comment type="caution">
    <text evidence="2">The sequence shown here is derived from an EMBL/GenBank/DDBJ whole genome shotgun (WGS) entry which is preliminary data.</text>
</comment>
<evidence type="ECO:0008006" key="4">
    <source>
        <dbReference type="Google" id="ProtNLM"/>
    </source>
</evidence>
<evidence type="ECO:0000313" key="2">
    <source>
        <dbReference type="EMBL" id="MFC6879848.1"/>
    </source>
</evidence>
<accession>A0ABW2CGL9</accession>
<evidence type="ECO:0000313" key="3">
    <source>
        <dbReference type="Proteomes" id="UP001596380"/>
    </source>
</evidence>
<protein>
    <recommendedName>
        <fullName evidence="4">Lipoprotein</fullName>
    </recommendedName>
</protein>